<name>A6JNW3_RAT</name>
<gene>
    <name evidence="2" type="primary">PRG-4</name>
    <name evidence="2" type="ORF">rCG_31832</name>
</gene>
<evidence type="ECO:0000256" key="1">
    <source>
        <dbReference type="SAM" id="MobiDB-lite"/>
    </source>
</evidence>
<organism evidence="2 3">
    <name type="scientific">Rattus norvegicus</name>
    <name type="common">Rat</name>
    <dbReference type="NCBI Taxonomy" id="10116"/>
    <lineage>
        <taxon>Eukaryota</taxon>
        <taxon>Metazoa</taxon>
        <taxon>Chordata</taxon>
        <taxon>Craniata</taxon>
        <taxon>Vertebrata</taxon>
        <taxon>Euteleostomi</taxon>
        <taxon>Mammalia</taxon>
        <taxon>Eutheria</taxon>
        <taxon>Euarchontoglires</taxon>
        <taxon>Glires</taxon>
        <taxon>Rodentia</taxon>
        <taxon>Myomorpha</taxon>
        <taxon>Muroidea</taxon>
        <taxon>Muridae</taxon>
        <taxon>Murinae</taxon>
        <taxon>Rattus</taxon>
    </lineage>
</organism>
<evidence type="ECO:0000313" key="2">
    <source>
        <dbReference type="EMBL" id="EDL78253.1"/>
    </source>
</evidence>
<protein>
    <submittedName>
        <fullName evidence="2">Plasticity related protein 4, isoform CRA_a</fullName>
    </submittedName>
</protein>
<accession>A6JNW3</accession>
<dbReference type="EMBL" id="CH473993">
    <property type="protein sequence ID" value="EDL78253.1"/>
    <property type="molecule type" value="Genomic_DNA"/>
</dbReference>
<dbReference type="AlphaFoldDB" id="A6JNW3"/>
<evidence type="ECO:0000313" key="3">
    <source>
        <dbReference type="Proteomes" id="UP000234681"/>
    </source>
</evidence>
<sequence length="124" mass="13712">MGDRPCQSQVKAKESYPVSPREHGVQLEGGGGRLPHSRVLRHPFPSSPSPRCTISYPPTPYLCRACPSSQVLEFRMLSPLAVPRAPPPNLLLFIRAVEKDFLFLEPNLLLHTAPMPQPHAVVPC</sequence>
<feature type="region of interest" description="Disordered" evidence="1">
    <location>
        <begin position="1"/>
        <end position="49"/>
    </location>
</feature>
<reference evidence="2 3" key="1">
    <citation type="submission" date="2005-09" db="EMBL/GenBank/DDBJ databases">
        <authorList>
            <person name="Mural R.J."/>
            <person name="Li P.W."/>
            <person name="Adams M.D."/>
            <person name="Amanatides P.G."/>
            <person name="Baden-Tillson H."/>
            <person name="Barnstead M."/>
            <person name="Chin S.H."/>
            <person name="Dew I."/>
            <person name="Evans C.A."/>
            <person name="Ferriera S."/>
            <person name="Flanigan M."/>
            <person name="Fosler C."/>
            <person name="Glodek A."/>
            <person name="Gu Z."/>
            <person name="Holt R.A."/>
            <person name="Jennings D."/>
            <person name="Kraft C.L."/>
            <person name="Lu F."/>
            <person name="Nguyen T."/>
            <person name="Nusskern D.R."/>
            <person name="Pfannkoch C.M."/>
            <person name="Sitter C."/>
            <person name="Sutton G.G."/>
            <person name="Venter J.C."/>
            <person name="Wang Z."/>
            <person name="Woodage T."/>
            <person name="Zheng X.H."/>
            <person name="Zhong F."/>
        </authorList>
    </citation>
    <scope>NUCLEOTIDE SEQUENCE [LARGE SCALE GENOMIC DNA]</scope>
    <source>
        <strain>BN</strain>
        <strain evidence="3">Sprague-Dawley</strain>
    </source>
</reference>
<proteinExistence type="predicted"/>
<feature type="compositionally biased region" description="Polar residues" evidence="1">
    <location>
        <begin position="1"/>
        <end position="10"/>
    </location>
</feature>
<dbReference type="Proteomes" id="UP000234681">
    <property type="component" value="Chromosome 8"/>
</dbReference>